<dbReference type="Pfam" id="PF01825">
    <property type="entry name" value="GPS"/>
    <property type="match status" value="1"/>
</dbReference>
<dbReference type="Pfam" id="PF00002">
    <property type="entry name" value="7tm_2"/>
    <property type="match status" value="1"/>
</dbReference>
<keyword evidence="4 14" id="KW-0812">Transmembrane</keyword>
<keyword evidence="5" id="KW-0732">Signal</keyword>
<dbReference type="STRING" id="6573.A0A210PNM5"/>
<feature type="domain" description="GAIN-B" evidence="15">
    <location>
        <begin position="398"/>
        <end position="594"/>
    </location>
</feature>
<dbReference type="GO" id="GO:0005886">
    <property type="term" value="C:plasma membrane"/>
    <property type="evidence" value="ECO:0007669"/>
    <property type="project" value="UniProtKB-SubCell"/>
</dbReference>
<dbReference type="PROSITE" id="PS50261">
    <property type="entry name" value="G_PROTEIN_RECEP_F2_4"/>
    <property type="match status" value="1"/>
</dbReference>
<keyword evidence="10" id="KW-0675">Receptor</keyword>
<comment type="caution">
    <text evidence="19">The sequence shown here is derived from an EMBL/GenBank/DDBJ whole genome shotgun (WGS) entry which is preliminary data.</text>
</comment>
<dbReference type="FunFam" id="1.20.1070.10:FF:000200">
    <property type="entry name" value="Adhesion G protein-coupled receptor L3"/>
    <property type="match status" value="1"/>
</dbReference>
<dbReference type="PROSITE" id="PS50228">
    <property type="entry name" value="SUEL_LECTIN"/>
    <property type="match status" value="1"/>
</dbReference>
<dbReference type="GO" id="GO:0007166">
    <property type="term" value="P:cell surface receptor signaling pathway"/>
    <property type="evidence" value="ECO:0007669"/>
    <property type="project" value="InterPro"/>
</dbReference>
<feature type="transmembrane region" description="Helical" evidence="14">
    <location>
        <begin position="747"/>
        <end position="771"/>
    </location>
</feature>
<feature type="transmembrane region" description="Helical" evidence="14">
    <location>
        <begin position="850"/>
        <end position="873"/>
    </location>
</feature>
<evidence type="ECO:0000256" key="2">
    <source>
        <dbReference type="ARBA" id="ARBA00022475"/>
    </source>
</evidence>
<dbReference type="PANTHER" id="PTHR12011">
    <property type="entry name" value="ADHESION G-PROTEIN COUPLED RECEPTOR"/>
    <property type="match status" value="1"/>
</dbReference>
<feature type="compositionally biased region" description="Pro residues" evidence="13">
    <location>
        <begin position="190"/>
        <end position="206"/>
    </location>
</feature>
<comment type="subcellular location">
    <subcellularLocation>
        <location evidence="1">Cell membrane</location>
        <topology evidence="1">Multi-pass membrane protein</topology>
    </subcellularLocation>
</comment>
<dbReference type="CDD" id="cd15440">
    <property type="entry name" value="7tmB2_latrophilin-like_invertebrate"/>
    <property type="match status" value="1"/>
</dbReference>
<dbReference type="Gene3D" id="2.60.220.50">
    <property type="match status" value="1"/>
</dbReference>
<gene>
    <name evidence="19" type="ORF">KP79_PYT08862</name>
</gene>
<dbReference type="GO" id="GO:0030246">
    <property type="term" value="F:carbohydrate binding"/>
    <property type="evidence" value="ECO:0007669"/>
    <property type="project" value="InterPro"/>
</dbReference>
<evidence type="ECO:0000259" key="18">
    <source>
        <dbReference type="PROSITE" id="PS50261"/>
    </source>
</evidence>
<evidence type="ECO:0000256" key="5">
    <source>
        <dbReference type="ARBA" id="ARBA00022729"/>
    </source>
</evidence>
<feature type="transmembrane region" description="Helical" evidence="14">
    <location>
        <begin position="672"/>
        <end position="696"/>
    </location>
</feature>
<feature type="transmembrane region" description="Helical" evidence="14">
    <location>
        <begin position="708"/>
        <end position="727"/>
    </location>
</feature>
<evidence type="ECO:0000259" key="17">
    <source>
        <dbReference type="PROSITE" id="PS50228"/>
    </source>
</evidence>
<dbReference type="Pfam" id="PF02140">
    <property type="entry name" value="SUEL_Lectin"/>
    <property type="match status" value="1"/>
</dbReference>
<accession>A0A210PNM5</accession>
<dbReference type="PROSITE" id="PS00650">
    <property type="entry name" value="G_PROTEIN_RECEP_F2_2"/>
    <property type="match status" value="1"/>
</dbReference>
<dbReference type="InterPro" id="IPR000922">
    <property type="entry name" value="Lectin_gal-bd_dom"/>
</dbReference>
<evidence type="ECO:0000256" key="6">
    <source>
        <dbReference type="ARBA" id="ARBA00022989"/>
    </source>
</evidence>
<evidence type="ECO:0000256" key="12">
    <source>
        <dbReference type="ARBA" id="ARBA00023224"/>
    </source>
</evidence>
<dbReference type="InterPro" id="IPR043159">
    <property type="entry name" value="Lectin_gal-bd_sf"/>
</dbReference>
<feature type="domain" description="G-protein coupled receptors family 2 profile 2" evidence="18">
    <location>
        <begin position="603"/>
        <end position="874"/>
    </location>
</feature>
<dbReference type="Gene3D" id="1.20.1070.10">
    <property type="entry name" value="Rhodopsin 7-helix transmembrane proteins"/>
    <property type="match status" value="1"/>
</dbReference>
<evidence type="ECO:0000256" key="8">
    <source>
        <dbReference type="ARBA" id="ARBA00023136"/>
    </source>
</evidence>
<evidence type="ECO:0000256" key="4">
    <source>
        <dbReference type="ARBA" id="ARBA00022692"/>
    </source>
</evidence>
<dbReference type="Gene3D" id="2.60.120.740">
    <property type="match status" value="1"/>
</dbReference>
<evidence type="ECO:0000313" key="20">
    <source>
        <dbReference type="Proteomes" id="UP000242188"/>
    </source>
</evidence>
<feature type="transmembrane region" description="Helical" evidence="14">
    <location>
        <begin position="640"/>
        <end position="660"/>
    </location>
</feature>
<feature type="transmembrane region" description="Helical" evidence="14">
    <location>
        <begin position="821"/>
        <end position="844"/>
    </location>
</feature>
<dbReference type="InterPro" id="IPR000832">
    <property type="entry name" value="GPCR_2_secretin-like"/>
</dbReference>
<dbReference type="PROSITE" id="PS50221">
    <property type="entry name" value="GAIN_B"/>
    <property type="match status" value="1"/>
</dbReference>
<reference evidence="19 20" key="1">
    <citation type="journal article" date="2017" name="Nat. Ecol. Evol.">
        <title>Scallop genome provides insights into evolution of bilaterian karyotype and development.</title>
        <authorList>
            <person name="Wang S."/>
            <person name="Zhang J."/>
            <person name="Jiao W."/>
            <person name="Li J."/>
            <person name="Xun X."/>
            <person name="Sun Y."/>
            <person name="Guo X."/>
            <person name="Huan P."/>
            <person name="Dong B."/>
            <person name="Zhang L."/>
            <person name="Hu X."/>
            <person name="Sun X."/>
            <person name="Wang J."/>
            <person name="Zhao C."/>
            <person name="Wang Y."/>
            <person name="Wang D."/>
            <person name="Huang X."/>
            <person name="Wang R."/>
            <person name="Lv J."/>
            <person name="Li Y."/>
            <person name="Zhang Z."/>
            <person name="Liu B."/>
            <person name="Lu W."/>
            <person name="Hui Y."/>
            <person name="Liang J."/>
            <person name="Zhou Z."/>
            <person name="Hou R."/>
            <person name="Li X."/>
            <person name="Liu Y."/>
            <person name="Li H."/>
            <person name="Ning X."/>
            <person name="Lin Y."/>
            <person name="Zhao L."/>
            <person name="Xing Q."/>
            <person name="Dou J."/>
            <person name="Li Y."/>
            <person name="Mao J."/>
            <person name="Guo H."/>
            <person name="Dou H."/>
            <person name="Li T."/>
            <person name="Mu C."/>
            <person name="Jiang W."/>
            <person name="Fu Q."/>
            <person name="Fu X."/>
            <person name="Miao Y."/>
            <person name="Liu J."/>
            <person name="Yu Q."/>
            <person name="Li R."/>
            <person name="Liao H."/>
            <person name="Li X."/>
            <person name="Kong Y."/>
            <person name="Jiang Z."/>
            <person name="Chourrout D."/>
            <person name="Li R."/>
            <person name="Bao Z."/>
        </authorList>
    </citation>
    <scope>NUCLEOTIDE SEQUENCE [LARGE SCALE GENOMIC DNA]</scope>
    <source>
        <strain evidence="19 20">PY_sf001</strain>
    </source>
</reference>
<keyword evidence="6 14" id="KW-1133">Transmembrane helix</keyword>
<dbReference type="InterPro" id="IPR000203">
    <property type="entry name" value="GPS"/>
</dbReference>
<dbReference type="CDD" id="cd22830">
    <property type="entry name" value="Gal_Rha_Lectin_dCirl"/>
    <property type="match status" value="1"/>
</dbReference>
<feature type="compositionally biased region" description="Low complexity" evidence="13">
    <location>
        <begin position="178"/>
        <end position="189"/>
    </location>
</feature>
<feature type="compositionally biased region" description="Polar residues" evidence="13">
    <location>
        <begin position="931"/>
        <end position="940"/>
    </location>
</feature>
<dbReference type="InterPro" id="IPR036445">
    <property type="entry name" value="GPCR_2_extracell_dom_sf"/>
</dbReference>
<keyword evidence="3" id="KW-0597">Phosphoprotein</keyword>
<dbReference type="InterPro" id="IPR017981">
    <property type="entry name" value="GPCR_2-like_7TM"/>
</dbReference>
<dbReference type="InterPro" id="IPR001879">
    <property type="entry name" value="GPCR_2_extracellular_dom"/>
</dbReference>
<dbReference type="InterPro" id="IPR048072">
    <property type="entry name" value="7tmB2_latrophilin-like"/>
</dbReference>
<dbReference type="PRINTS" id="PR00249">
    <property type="entry name" value="GPCRSECRETIN"/>
</dbReference>
<proteinExistence type="predicted"/>
<keyword evidence="8 14" id="KW-0472">Membrane</keyword>
<dbReference type="Pfam" id="PF16489">
    <property type="entry name" value="GAIN"/>
    <property type="match status" value="1"/>
</dbReference>
<evidence type="ECO:0000256" key="14">
    <source>
        <dbReference type="SAM" id="Phobius"/>
    </source>
</evidence>
<keyword evidence="11" id="KW-0325">Glycoprotein</keyword>
<evidence type="ECO:0000256" key="1">
    <source>
        <dbReference type="ARBA" id="ARBA00004651"/>
    </source>
</evidence>
<feature type="compositionally biased region" description="Basic and acidic residues" evidence="13">
    <location>
        <begin position="474"/>
        <end position="492"/>
    </location>
</feature>
<keyword evidence="2" id="KW-1003">Cell membrane</keyword>
<feature type="compositionally biased region" description="Low complexity" evidence="13">
    <location>
        <begin position="142"/>
        <end position="160"/>
    </location>
</feature>
<organism evidence="19 20">
    <name type="scientific">Mizuhopecten yessoensis</name>
    <name type="common">Japanese scallop</name>
    <name type="synonym">Patinopecten yessoensis</name>
    <dbReference type="NCBI Taxonomy" id="6573"/>
    <lineage>
        <taxon>Eukaryota</taxon>
        <taxon>Metazoa</taxon>
        <taxon>Spiralia</taxon>
        <taxon>Lophotrochozoa</taxon>
        <taxon>Mollusca</taxon>
        <taxon>Bivalvia</taxon>
        <taxon>Autobranchia</taxon>
        <taxon>Pteriomorphia</taxon>
        <taxon>Pectinida</taxon>
        <taxon>Pectinoidea</taxon>
        <taxon>Pectinidae</taxon>
        <taxon>Mizuhopecten</taxon>
    </lineage>
</organism>
<keyword evidence="9" id="KW-1015">Disulfide bond</keyword>
<dbReference type="InterPro" id="IPR032471">
    <property type="entry name" value="AGRL2-4_GAIN_subdom_A"/>
</dbReference>
<dbReference type="GO" id="GO:0004930">
    <property type="term" value="F:G protein-coupled receptor activity"/>
    <property type="evidence" value="ECO:0007669"/>
    <property type="project" value="UniProtKB-KW"/>
</dbReference>
<name>A0A210PNM5_MIZYE</name>
<feature type="transmembrane region" description="Helical" evidence="14">
    <location>
        <begin position="605"/>
        <end position="628"/>
    </location>
</feature>
<dbReference type="Proteomes" id="UP000242188">
    <property type="component" value="Unassembled WGS sequence"/>
</dbReference>
<dbReference type="PROSITE" id="PS50227">
    <property type="entry name" value="G_PROTEIN_RECEP_F2_3"/>
    <property type="match status" value="1"/>
</dbReference>
<evidence type="ECO:0000256" key="9">
    <source>
        <dbReference type="ARBA" id="ARBA00023157"/>
    </source>
</evidence>
<dbReference type="InterPro" id="IPR046338">
    <property type="entry name" value="GAIN_dom_sf"/>
</dbReference>
<dbReference type="SMART" id="SM00303">
    <property type="entry name" value="GPS"/>
    <property type="match status" value="1"/>
</dbReference>
<dbReference type="InterPro" id="IPR057244">
    <property type="entry name" value="GAIN_B"/>
</dbReference>
<dbReference type="Gene3D" id="1.25.40.610">
    <property type="match status" value="1"/>
</dbReference>
<evidence type="ECO:0000313" key="19">
    <source>
        <dbReference type="EMBL" id="OWF38110.1"/>
    </source>
</evidence>
<keyword evidence="20" id="KW-1185">Reference proteome</keyword>
<evidence type="ECO:0000259" key="15">
    <source>
        <dbReference type="PROSITE" id="PS50221"/>
    </source>
</evidence>
<dbReference type="AlphaFoldDB" id="A0A210PNM5"/>
<feature type="region of interest" description="Disordered" evidence="13">
    <location>
        <begin position="472"/>
        <end position="497"/>
    </location>
</feature>
<dbReference type="InterPro" id="IPR017983">
    <property type="entry name" value="GPCR_2_secretin-like_CS"/>
</dbReference>
<dbReference type="FunFam" id="2.60.120.740:FF:000001">
    <property type="entry name" value="Adhesion G protein-coupled receptor L2"/>
    <property type="match status" value="1"/>
</dbReference>
<evidence type="ECO:0000256" key="11">
    <source>
        <dbReference type="ARBA" id="ARBA00023180"/>
    </source>
</evidence>
<keyword evidence="7" id="KW-0297">G-protein coupled receptor</keyword>
<dbReference type="EMBL" id="NEDP02005572">
    <property type="protein sequence ID" value="OWF38110.1"/>
    <property type="molecule type" value="Genomic_DNA"/>
</dbReference>
<feature type="compositionally biased region" description="Polar residues" evidence="13">
    <location>
        <begin position="953"/>
        <end position="963"/>
    </location>
</feature>
<evidence type="ECO:0000256" key="7">
    <source>
        <dbReference type="ARBA" id="ARBA00023040"/>
    </source>
</evidence>
<evidence type="ECO:0000259" key="16">
    <source>
        <dbReference type="PROSITE" id="PS50227"/>
    </source>
</evidence>
<dbReference type="PANTHER" id="PTHR12011:SF347">
    <property type="entry name" value="FI21270P1-RELATED"/>
    <property type="match status" value="1"/>
</dbReference>
<keyword evidence="12" id="KW-0807">Transducer</keyword>
<dbReference type="OrthoDB" id="1100386at2759"/>
<feature type="region of interest" description="Disordered" evidence="13">
    <location>
        <begin position="925"/>
        <end position="992"/>
    </location>
</feature>
<evidence type="ECO:0000256" key="13">
    <source>
        <dbReference type="SAM" id="MobiDB-lite"/>
    </source>
</evidence>
<feature type="domain" description="SUEL-type lectin" evidence="17">
    <location>
        <begin position="48"/>
        <end position="138"/>
    </location>
</feature>
<sequence length="1194" mass="133603">MEYHFVGPGRLWNYCLLTFTFTIVLNYASPVQGVMSKLIPDNSTIAYACEGSTMYLSCKQDELIRIVRANYGRFSLTICNQHGTISGWKLQCVSMASKRIVAERCDGRRLCNITVNNNVFGDPCVNTSKYLEAHYYCVRTGPPTTSSTSTIPTIATTTPKPTTPTPKPSTKEPPPPSRTTSPLRVTTRPTPRPPITPVPTLAPTPTPNTDDEDNLPKLRTCEGRHREGVWWPLIEEGEFFERPCPEGRIGMMSWQCGKGEWIGEPDQSNCVSSWVKNVEDMMTQNSDAEETAEKMLQMTNRGKAIWVGDLKKTANTLLPNLIKLAKRQTVQHSKKRKKETMRRLTKNIVRTGSNLLSQEHSSSWEKLTAVDRSEVATSLAIGMEETGFEIASTLYVDESIMQAGENILMEVTAVDVTKKSMKFPSRSAGGVWAKDADQVTFPIESFQNAHQDGVVRIVFVVYQHLNEWMVSDSSSKDTQTDTKGYRSRRADTDVQSVTEAPNRAGTINSKIFSASVNNSRKPTPLKEPIIFTLRHIESQSGYDPVCSYWDIYSNEPAHWSRSGCQLVTSNDTHTTCQCNHLTNFAVLMDVSGTELSIEHRVSLQAITFIGCIISILCLFFSFFTFCFFKQLQCDRNTIHKNLVFSLMLAELLFLVGIGMTQNHIVCAVIAGVLHYLFLCAFGWMCLEGVQLYVMLIEVFEPGRSRSRIYYLCGYGIPAIVVGVAAGIQPSGYGTDTHCWLRTDNGFIWSFVGPVAAVITLNIIMLSIAVYMMCKHANTLASTLRTKEKSRLQKISQDPSSSGSGNSMLRDSQVKIKSEVPAWLKGAAVLVVLLGLTWVFGILYINKETVVMAYVFTVLNSLQGLFIFIFHCLLNEKVKKEYKKLAYRSTWLPSCLRDMCIGYSSSSSHNTSSSSGGHLLKFWSGRRRRKSSNSTLTTRGQNNKRKSDPRSDLDSYSSREQTIYTHGGSGRHSNKKSNGHSNGHIPHHRDMDGIAGDLSVADCSVIDSEYVSEYCHNNLQVSRETHRYSSASEETDHMISEEPIEKDRLSALSTDSALKCNSEFASSADGIDGDYMEPNHYSEPNHYTEVMSVENPYSEVLPLDDDPHRESQYEDTPLMQSMSEAEQNFINDILSGQASDSLMKKHSMEDLVSSSDRLDHRLDHSTPNGKYKHSPSNNNCININVDGNQDRLWDS</sequence>
<evidence type="ECO:0000256" key="10">
    <source>
        <dbReference type="ARBA" id="ARBA00023170"/>
    </source>
</evidence>
<feature type="compositionally biased region" description="Pro residues" evidence="13">
    <location>
        <begin position="161"/>
        <end position="177"/>
    </location>
</feature>
<dbReference type="Gene3D" id="4.10.1240.10">
    <property type="entry name" value="GPCR, family 2, extracellular hormone receptor domain"/>
    <property type="match status" value="1"/>
</dbReference>
<evidence type="ECO:0000256" key="3">
    <source>
        <dbReference type="ARBA" id="ARBA00022553"/>
    </source>
</evidence>
<feature type="region of interest" description="Disordered" evidence="13">
    <location>
        <begin position="1146"/>
        <end position="1194"/>
    </location>
</feature>
<feature type="domain" description="G-protein coupled receptors family 2 profile 1" evidence="16">
    <location>
        <begin position="221"/>
        <end position="274"/>
    </location>
</feature>
<feature type="region of interest" description="Disordered" evidence="13">
    <location>
        <begin position="142"/>
        <end position="216"/>
    </location>
</feature>
<protein>
    <submittedName>
        <fullName evidence="19">Latrophilin-2</fullName>
    </submittedName>
</protein>